<evidence type="ECO:0000313" key="8">
    <source>
        <dbReference type="EMBL" id="GGM48056.1"/>
    </source>
</evidence>
<feature type="transmembrane region" description="Helical" evidence="6">
    <location>
        <begin position="12"/>
        <end position="31"/>
    </location>
</feature>
<evidence type="ECO:0000256" key="1">
    <source>
        <dbReference type="ARBA" id="ARBA00004651"/>
    </source>
</evidence>
<evidence type="ECO:0000256" key="5">
    <source>
        <dbReference type="ARBA" id="ARBA00023136"/>
    </source>
</evidence>
<gene>
    <name evidence="8" type="ORF">GCM10011608_36030</name>
</gene>
<sequence>MRAALTRYRVIAWIVGVVLILLVVIGMPLKYGFGNPVVVETVGQAHGFLYMVYLVAAFDLSRRANWPLKRMVLVMLAGTVPFLSFWAERRVSSLVVAEQREREQAPEPVAG</sequence>
<proteinExistence type="predicted"/>
<keyword evidence="2" id="KW-1003">Cell membrane</keyword>
<dbReference type="Pfam" id="PF12823">
    <property type="entry name" value="DUF3817"/>
    <property type="match status" value="1"/>
</dbReference>
<dbReference type="NCBIfam" id="TIGR03954">
    <property type="entry name" value="integ_memb_HG"/>
    <property type="match status" value="1"/>
</dbReference>
<dbReference type="RefSeq" id="WP_189045833.1">
    <property type="nucleotide sequence ID" value="NZ_BMNB01000016.1"/>
</dbReference>
<dbReference type="Proteomes" id="UP000608890">
    <property type="component" value="Unassembled WGS sequence"/>
</dbReference>
<evidence type="ECO:0000256" key="3">
    <source>
        <dbReference type="ARBA" id="ARBA00022692"/>
    </source>
</evidence>
<accession>A0A917U075</accession>
<reference evidence="8" key="2">
    <citation type="submission" date="2020-09" db="EMBL/GenBank/DDBJ databases">
        <authorList>
            <person name="Sun Q."/>
            <person name="Zhou Y."/>
        </authorList>
    </citation>
    <scope>NUCLEOTIDE SEQUENCE</scope>
    <source>
        <strain evidence="8">CGMCC 4.7312</strain>
    </source>
</reference>
<dbReference type="PANTHER" id="PTHR40077:SF2">
    <property type="entry name" value="MEMBRANE PROTEIN"/>
    <property type="match status" value="1"/>
</dbReference>
<comment type="subcellular location">
    <subcellularLocation>
        <location evidence="1">Cell membrane</location>
        <topology evidence="1">Multi-pass membrane protein</topology>
    </subcellularLocation>
</comment>
<name>A0A917U075_9ACTN</name>
<keyword evidence="4 6" id="KW-1133">Transmembrane helix</keyword>
<feature type="domain" description="DUF3817" evidence="7">
    <location>
        <begin position="5"/>
        <end position="91"/>
    </location>
</feature>
<evidence type="ECO:0000259" key="7">
    <source>
        <dbReference type="Pfam" id="PF12823"/>
    </source>
</evidence>
<protein>
    <submittedName>
        <fullName evidence="8">Membrane protein</fullName>
    </submittedName>
</protein>
<evidence type="ECO:0000256" key="4">
    <source>
        <dbReference type="ARBA" id="ARBA00022989"/>
    </source>
</evidence>
<keyword evidence="9" id="KW-1185">Reference proteome</keyword>
<keyword evidence="3 6" id="KW-0812">Transmembrane</keyword>
<dbReference type="AlphaFoldDB" id="A0A917U075"/>
<comment type="caution">
    <text evidence="8">The sequence shown here is derived from an EMBL/GenBank/DDBJ whole genome shotgun (WGS) entry which is preliminary data.</text>
</comment>
<dbReference type="InterPro" id="IPR023845">
    <property type="entry name" value="DUF3817_TM"/>
</dbReference>
<organism evidence="8 9">
    <name type="scientific">Micromonospora sonchi</name>
    <dbReference type="NCBI Taxonomy" id="1763543"/>
    <lineage>
        <taxon>Bacteria</taxon>
        <taxon>Bacillati</taxon>
        <taxon>Actinomycetota</taxon>
        <taxon>Actinomycetes</taxon>
        <taxon>Micromonosporales</taxon>
        <taxon>Micromonosporaceae</taxon>
        <taxon>Micromonospora</taxon>
    </lineage>
</organism>
<evidence type="ECO:0000256" key="6">
    <source>
        <dbReference type="SAM" id="Phobius"/>
    </source>
</evidence>
<feature type="transmembrane region" description="Helical" evidence="6">
    <location>
        <begin position="37"/>
        <end position="58"/>
    </location>
</feature>
<dbReference type="PANTHER" id="PTHR40077">
    <property type="entry name" value="MEMBRANE PROTEIN-RELATED"/>
    <property type="match status" value="1"/>
</dbReference>
<dbReference type="EMBL" id="BMNB01000016">
    <property type="protein sequence ID" value="GGM48056.1"/>
    <property type="molecule type" value="Genomic_DNA"/>
</dbReference>
<reference evidence="8" key="1">
    <citation type="journal article" date="2014" name="Int. J. Syst. Evol. Microbiol.">
        <title>Complete genome sequence of Corynebacterium casei LMG S-19264T (=DSM 44701T), isolated from a smear-ripened cheese.</title>
        <authorList>
            <consortium name="US DOE Joint Genome Institute (JGI-PGF)"/>
            <person name="Walter F."/>
            <person name="Albersmeier A."/>
            <person name="Kalinowski J."/>
            <person name="Ruckert C."/>
        </authorList>
    </citation>
    <scope>NUCLEOTIDE SEQUENCE</scope>
    <source>
        <strain evidence="8">CGMCC 4.7312</strain>
    </source>
</reference>
<evidence type="ECO:0000313" key="9">
    <source>
        <dbReference type="Proteomes" id="UP000608890"/>
    </source>
</evidence>
<dbReference type="GO" id="GO:0005886">
    <property type="term" value="C:plasma membrane"/>
    <property type="evidence" value="ECO:0007669"/>
    <property type="project" value="UniProtKB-SubCell"/>
</dbReference>
<evidence type="ECO:0000256" key="2">
    <source>
        <dbReference type="ARBA" id="ARBA00022475"/>
    </source>
</evidence>
<keyword evidence="5 6" id="KW-0472">Membrane</keyword>